<gene>
    <name evidence="1" type="ORF">NU887_11030</name>
</gene>
<dbReference type="Proteomes" id="UP001142175">
    <property type="component" value="Unassembled WGS sequence"/>
</dbReference>
<comment type="caution">
    <text evidence="1">The sequence shown here is derived from an EMBL/GenBank/DDBJ whole genome shotgun (WGS) entry which is preliminary data.</text>
</comment>
<evidence type="ECO:0000313" key="1">
    <source>
        <dbReference type="EMBL" id="MCR9015571.1"/>
    </source>
</evidence>
<keyword evidence="2" id="KW-1185">Reference proteome</keyword>
<accession>A0A9X2P673</accession>
<name>A0A9X2P673_9BACT</name>
<sequence length="70" mass="8128">MRRVTKKAKSVTSEETAVGKKATRVENEVEYFRSTPSTWELSLKNKLFLPPGSQEWHFSSLGRLLDFLFH</sequence>
<proteinExistence type="predicted"/>
<dbReference type="RefSeq" id="WP_258423425.1">
    <property type="nucleotide sequence ID" value="NZ_JANSUY010000007.1"/>
</dbReference>
<protein>
    <submittedName>
        <fullName evidence="1">Uncharacterized protein</fullName>
    </submittedName>
</protein>
<reference evidence="1" key="1">
    <citation type="submission" date="2022-08" db="EMBL/GenBank/DDBJ databases">
        <authorList>
            <person name="Zhang D."/>
        </authorList>
    </citation>
    <scope>NUCLEOTIDE SEQUENCE</scope>
    <source>
        <strain evidence="1">XJ19-11</strain>
    </source>
</reference>
<evidence type="ECO:0000313" key="2">
    <source>
        <dbReference type="Proteomes" id="UP001142175"/>
    </source>
</evidence>
<dbReference type="AlphaFoldDB" id="A0A9X2P673"/>
<dbReference type="EMBL" id="JANSUY010000007">
    <property type="protein sequence ID" value="MCR9015571.1"/>
    <property type="molecule type" value="Genomic_DNA"/>
</dbReference>
<organism evidence="1 2">
    <name type="scientific">Aquiflexum gelatinilyticum</name>
    <dbReference type="NCBI Taxonomy" id="2961943"/>
    <lineage>
        <taxon>Bacteria</taxon>
        <taxon>Pseudomonadati</taxon>
        <taxon>Bacteroidota</taxon>
        <taxon>Cytophagia</taxon>
        <taxon>Cytophagales</taxon>
        <taxon>Cyclobacteriaceae</taxon>
        <taxon>Aquiflexum</taxon>
    </lineage>
</organism>